<evidence type="ECO:0000256" key="2">
    <source>
        <dbReference type="SAM" id="MobiDB-lite"/>
    </source>
</evidence>
<protein>
    <submittedName>
        <fullName evidence="4">AarF/ABC1/UbiB kinase family protein</fullName>
    </submittedName>
</protein>
<dbReference type="RefSeq" id="WP_169587344.1">
    <property type="nucleotide sequence ID" value="NZ_VCQU01000004.1"/>
</dbReference>
<dbReference type="EMBL" id="VCQU01000004">
    <property type="protein sequence ID" value="NMN95922.1"/>
    <property type="molecule type" value="Genomic_DNA"/>
</dbReference>
<dbReference type="SUPFAM" id="SSF56112">
    <property type="entry name" value="Protein kinase-like (PK-like)"/>
    <property type="match status" value="1"/>
</dbReference>
<gene>
    <name evidence="4" type="ORF">FGL95_12850</name>
</gene>
<dbReference type="InterPro" id="IPR050154">
    <property type="entry name" value="UbiB_kinase"/>
</dbReference>
<dbReference type="InterPro" id="IPR011009">
    <property type="entry name" value="Kinase-like_dom_sf"/>
</dbReference>
<organism evidence="4 5">
    <name type="scientific">Antrihabitans stalactiti</name>
    <dbReference type="NCBI Taxonomy" id="2584121"/>
    <lineage>
        <taxon>Bacteria</taxon>
        <taxon>Bacillati</taxon>
        <taxon>Actinomycetota</taxon>
        <taxon>Actinomycetes</taxon>
        <taxon>Mycobacteriales</taxon>
        <taxon>Nocardiaceae</taxon>
        <taxon>Antrihabitans</taxon>
    </lineage>
</organism>
<dbReference type="Proteomes" id="UP000535543">
    <property type="component" value="Unassembled WGS sequence"/>
</dbReference>
<accession>A0A848KGT5</accession>
<feature type="domain" description="ABC1 atypical kinase-like" evidence="3">
    <location>
        <begin position="98"/>
        <end position="344"/>
    </location>
</feature>
<dbReference type="GO" id="GO:0016301">
    <property type="term" value="F:kinase activity"/>
    <property type="evidence" value="ECO:0007669"/>
    <property type="project" value="UniProtKB-KW"/>
</dbReference>
<dbReference type="Pfam" id="PF03109">
    <property type="entry name" value="ABC1"/>
    <property type="match status" value="1"/>
</dbReference>
<evidence type="ECO:0000256" key="1">
    <source>
        <dbReference type="ARBA" id="ARBA00009670"/>
    </source>
</evidence>
<evidence type="ECO:0000259" key="3">
    <source>
        <dbReference type="Pfam" id="PF03109"/>
    </source>
</evidence>
<reference evidence="4 5" key="2">
    <citation type="submission" date="2020-06" db="EMBL/GenBank/DDBJ databases">
        <title>Antribacter stalactiti gen. nov., sp. nov., a new member of the family Nacardiaceae isolated from a cave.</title>
        <authorList>
            <person name="Kim I.S."/>
        </authorList>
    </citation>
    <scope>NUCLEOTIDE SEQUENCE [LARGE SCALE GENOMIC DNA]</scope>
    <source>
        <strain evidence="4 5">YC2-7</strain>
    </source>
</reference>
<proteinExistence type="inferred from homology"/>
<reference evidence="4 5" key="1">
    <citation type="submission" date="2019-05" db="EMBL/GenBank/DDBJ databases">
        <authorList>
            <person name="Lee S.D."/>
        </authorList>
    </citation>
    <scope>NUCLEOTIDE SEQUENCE [LARGE SCALE GENOMIC DNA]</scope>
    <source>
        <strain evidence="4 5">YC2-7</strain>
    </source>
</reference>
<dbReference type="CDD" id="cd13970">
    <property type="entry name" value="ABC1_ADCK3"/>
    <property type="match status" value="1"/>
</dbReference>
<dbReference type="InterPro" id="IPR034646">
    <property type="entry name" value="ADCK3_dom"/>
</dbReference>
<keyword evidence="5" id="KW-1185">Reference proteome</keyword>
<feature type="region of interest" description="Disordered" evidence="2">
    <location>
        <begin position="1"/>
        <end position="21"/>
    </location>
</feature>
<sequence>MADQRKSHISSGSRVGRAAPLVGLAGRTAGEAVVSSLRRRTGRAERSGRQERNAQRYADRLGQSKGVLMKAGQILSFTTFGPAVPGSSQSVYQRALARLQDSAPPMPYSDVVAVIEAELGGPPEQVFAEFDREPLGAASIGQVHAGRLHDGRRVAVKVQYPGVAKAIRADLDNAELLATFLQVLKGMAPNSIGFDVRSIAAEVSERIGEEIDYLVEAKNQAEFADHYRGHPFIRVPEVCSEYTTSRVLTMELVEGKRFSEAIEADIALRDRWGEAIFRFAIGSVRRLLLFHADPHPGNYLFHDDGSVTFLDFGCIKRLDAVRVGDMKASVSAAVDRDGDELAKVMRRMGFLSPSAEPDRQQLLDWYRRGMESLTEPQPYTCSASTAGEAVAVKFSPIGPYRDVLSTLSPDPQYTMMVRIDVGMNSVLGALRATAPWEAIRSEWDRGGPAATPMGERDMAFWGASL</sequence>
<keyword evidence="4" id="KW-0808">Transferase</keyword>
<evidence type="ECO:0000313" key="4">
    <source>
        <dbReference type="EMBL" id="NMN95922.1"/>
    </source>
</evidence>
<comment type="caution">
    <text evidence="4">The sequence shown here is derived from an EMBL/GenBank/DDBJ whole genome shotgun (WGS) entry which is preliminary data.</text>
</comment>
<dbReference type="PANTHER" id="PTHR10566:SF113">
    <property type="entry name" value="PROTEIN ACTIVITY OF BC1 COMPLEX KINASE 7, CHLOROPLASTIC"/>
    <property type="match status" value="1"/>
</dbReference>
<dbReference type="PANTHER" id="PTHR10566">
    <property type="entry name" value="CHAPERONE-ACTIVITY OF BC1 COMPLEX CABC1 -RELATED"/>
    <property type="match status" value="1"/>
</dbReference>
<dbReference type="AlphaFoldDB" id="A0A848KGT5"/>
<keyword evidence="4" id="KW-0418">Kinase</keyword>
<comment type="similarity">
    <text evidence="1">Belongs to the protein kinase superfamily. ADCK protein kinase family.</text>
</comment>
<dbReference type="InterPro" id="IPR004147">
    <property type="entry name" value="ABC1_dom"/>
</dbReference>
<name>A0A848KGT5_9NOCA</name>
<evidence type="ECO:0000313" key="5">
    <source>
        <dbReference type="Proteomes" id="UP000535543"/>
    </source>
</evidence>